<evidence type="ECO:0000313" key="1">
    <source>
        <dbReference type="EMBL" id="MCH89212.1"/>
    </source>
</evidence>
<keyword evidence="1" id="KW-0378">Hydrolase</keyword>
<reference evidence="1 2" key="1">
    <citation type="journal article" date="2018" name="Front. Plant Sci.">
        <title>Red Clover (Trifolium pratense) and Zigzag Clover (T. medium) - A Picture of Genomic Similarities and Differences.</title>
        <authorList>
            <person name="Dluhosova J."/>
            <person name="Istvanek J."/>
            <person name="Nedelnik J."/>
            <person name="Repkova J."/>
        </authorList>
    </citation>
    <scope>NUCLEOTIDE SEQUENCE [LARGE SCALE GENOMIC DNA]</scope>
    <source>
        <strain evidence="2">cv. 10/8</strain>
        <tissue evidence="1">Leaf</tissue>
    </source>
</reference>
<dbReference type="Proteomes" id="UP000265520">
    <property type="component" value="Unassembled WGS sequence"/>
</dbReference>
<keyword evidence="2" id="KW-1185">Reference proteome</keyword>
<dbReference type="EMBL" id="LXQA010015708">
    <property type="protein sequence ID" value="MCH89212.1"/>
    <property type="molecule type" value="Genomic_DNA"/>
</dbReference>
<name>A0A392MNU7_9FABA</name>
<sequence length="96" mass="11430">EVQTEGTWRERLHKWREILGKERLVEQLNSSNAKYAVEFDMKEVENSLRKDVAEKATAAQGTRGLWIAKRWWRYRPKLPYNYFLNKLDSSEVGLCI</sequence>
<keyword evidence="1" id="KW-0482">Metalloprotease</keyword>
<gene>
    <name evidence="1" type="ORF">A2U01_0010106</name>
</gene>
<dbReference type="GO" id="GO:0006508">
    <property type="term" value="P:proteolysis"/>
    <property type="evidence" value="ECO:0007669"/>
    <property type="project" value="UniProtKB-KW"/>
</dbReference>
<dbReference type="GO" id="GO:0008237">
    <property type="term" value="F:metallopeptidase activity"/>
    <property type="evidence" value="ECO:0007669"/>
    <property type="project" value="UniProtKB-KW"/>
</dbReference>
<keyword evidence="1" id="KW-0645">Protease</keyword>
<dbReference type="AlphaFoldDB" id="A0A392MNU7"/>
<protein>
    <submittedName>
        <fullName evidence="1">ATP-dependent zinc metalloprotease FTSH 12 chloroplastic-like</fullName>
    </submittedName>
</protein>
<proteinExistence type="predicted"/>
<comment type="caution">
    <text evidence="1">The sequence shown here is derived from an EMBL/GenBank/DDBJ whole genome shotgun (WGS) entry which is preliminary data.</text>
</comment>
<evidence type="ECO:0000313" key="2">
    <source>
        <dbReference type="Proteomes" id="UP000265520"/>
    </source>
</evidence>
<feature type="non-terminal residue" evidence="1">
    <location>
        <position position="1"/>
    </location>
</feature>
<organism evidence="1 2">
    <name type="scientific">Trifolium medium</name>
    <dbReference type="NCBI Taxonomy" id="97028"/>
    <lineage>
        <taxon>Eukaryota</taxon>
        <taxon>Viridiplantae</taxon>
        <taxon>Streptophyta</taxon>
        <taxon>Embryophyta</taxon>
        <taxon>Tracheophyta</taxon>
        <taxon>Spermatophyta</taxon>
        <taxon>Magnoliopsida</taxon>
        <taxon>eudicotyledons</taxon>
        <taxon>Gunneridae</taxon>
        <taxon>Pentapetalae</taxon>
        <taxon>rosids</taxon>
        <taxon>fabids</taxon>
        <taxon>Fabales</taxon>
        <taxon>Fabaceae</taxon>
        <taxon>Papilionoideae</taxon>
        <taxon>50 kb inversion clade</taxon>
        <taxon>NPAAA clade</taxon>
        <taxon>Hologalegina</taxon>
        <taxon>IRL clade</taxon>
        <taxon>Trifolieae</taxon>
        <taxon>Trifolium</taxon>
    </lineage>
</organism>
<accession>A0A392MNU7</accession>